<dbReference type="EMBL" id="AGNK02000570">
    <property type="status" value="NOT_ANNOTATED_CDS"/>
    <property type="molecule type" value="Genomic_DNA"/>
</dbReference>
<reference evidence="1" key="2">
    <citation type="submission" date="2018-08" db="UniProtKB">
        <authorList>
            <consortium name="EnsemblPlants"/>
        </authorList>
    </citation>
    <scope>IDENTIFICATION</scope>
    <source>
        <strain evidence="1">Yugu1</strain>
    </source>
</reference>
<accession>K3Z242</accession>
<dbReference type="Proteomes" id="UP000004995">
    <property type="component" value="Unassembled WGS sequence"/>
</dbReference>
<evidence type="ECO:0000313" key="2">
    <source>
        <dbReference type="Proteomes" id="UP000004995"/>
    </source>
</evidence>
<reference evidence="2" key="1">
    <citation type="journal article" date="2012" name="Nat. Biotechnol.">
        <title>Reference genome sequence of the model plant Setaria.</title>
        <authorList>
            <person name="Bennetzen J.L."/>
            <person name="Schmutz J."/>
            <person name="Wang H."/>
            <person name="Percifield R."/>
            <person name="Hawkins J."/>
            <person name="Pontaroli A.C."/>
            <person name="Estep M."/>
            <person name="Feng L."/>
            <person name="Vaughn J.N."/>
            <person name="Grimwood J."/>
            <person name="Jenkins J."/>
            <person name="Barry K."/>
            <person name="Lindquist E."/>
            <person name="Hellsten U."/>
            <person name="Deshpande S."/>
            <person name="Wang X."/>
            <person name="Wu X."/>
            <person name="Mitros T."/>
            <person name="Triplett J."/>
            <person name="Yang X."/>
            <person name="Ye C.Y."/>
            <person name="Mauro-Herrera M."/>
            <person name="Wang L."/>
            <person name="Li P."/>
            <person name="Sharma M."/>
            <person name="Sharma R."/>
            <person name="Ronald P.C."/>
            <person name="Panaud O."/>
            <person name="Kellogg E.A."/>
            <person name="Brutnell T.P."/>
            <person name="Doust A.N."/>
            <person name="Tuskan G.A."/>
            <person name="Rokhsar D."/>
            <person name="Devos K.M."/>
        </authorList>
    </citation>
    <scope>NUCLEOTIDE SEQUENCE [LARGE SCALE GENOMIC DNA]</scope>
    <source>
        <strain evidence="2">cv. Yugu1</strain>
    </source>
</reference>
<dbReference type="HOGENOM" id="CLU_3369321_0_0_1"/>
<dbReference type="AlphaFoldDB" id="K3Z242"/>
<dbReference type="InParanoid" id="K3Z242"/>
<name>K3Z242_SETIT</name>
<proteinExistence type="predicted"/>
<sequence>MKVLRTHNIRLRETIRKGSNSLALDIPSRKQRAHQ</sequence>
<dbReference type="EnsemblPlants" id="KQL31728">
    <property type="protein sequence ID" value="KQL31728"/>
    <property type="gene ID" value="SETIT_020610mg"/>
</dbReference>
<protein>
    <submittedName>
        <fullName evidence="1">Uncharacterized protein</fullName>
    </submittedName>
</protein>
<dbReference type="Gramene" id="KQL31728">
    <property type="protein sequence ID" value="KQL31728"/>
    <property type="gene ID" value="SETIT_020610mg"/>
</dbReference>
<keyword evidence="2" id="KW-1185">Reference proteome</keyword>
<organism evidence="1 2">
    <name type="scientific">Setaria italica</name>
    <name type="common">Foxtail millet</name>
    <name type="synonym">Panicum italicum</name>
    <dbReference type="NCBI Taxonomy" id="4555"/>
    <lineage>
        <taxon>Eukaryota</taxon>
        <taxon>Viridiplantae</taxon>
        <taxon>Streptophyta</taxon>
        <taxon>Embryophyta</taxon>
        <taxon>Tracheophyta</taxon>
        <taxon>Spermatophyta</taxon>
        <taxon>Magnoliopsida</taxon>
        <taxon>Liliopsida</taxon>
        <taxon>Poales</taxon>
        <taxon>Poaceae</taxon>
        <taxon>PACMAD clade</taxon>
        <taxon>Panicoideae</taxon>
        <taxon>Panicodae</taxon>
        <taxon>Paniceae</taxon>
        <taxon>Cenchrinae</taxon>
        <taxon>Setaria</taxon>
    </lineage>
</organism>
<evidence type="ECO:0000313" key="1">
    <source>
        <dbReference type="EnsemblPlants" id="KQL31728"/>
    </source>
</evidence>